<feature type="region of interest" description="Disordered" evidence="2">
    <location>
        <begin position="3779"/>
        <end position="3843"/>
    </location>
</feature>
<dbReference type="PROSITE" id="PS00018">
    <property type="entry name" value="EF_HAND_1"/>
    <property type="match status" value="1"/>
</dbReference>
<reference evidence="5" key="1">
    <citation type="journal article" date="2014" name="Int. J. Syst. Evol. Microbiol.">
        <title>Complete genome sequence of Corynebacterium casei LMG S-19264T (=DSM 44701T), isolated from a smear-ripened cheese.</title>
        <authorList>
            <consortium name="US DOE Joint Genome Institute (JGI-PGF)"/>
            <person name="Walter F."/>
            <person name="Albersmeier A."/>
            <person name="Kalinowski J."/>
            <person name="Ruckert C."/>
        </authorList>
    </citation>
    <scope>NUCLEOTIDE SEQUENCE</scope>
    <source>
        <strain evidence="5">NBRC 108769</strain>
    </source>
</reference>
<feature type="compositionally biased region" description="Polar residues" evidence="2">
    <location>
        <begin position="2387"/>
        <end position="2408"/>
    </location>
</feature>
<dbReference type="NCBIfam" id="TIGR01451">
    <property type="entry name" value="B_ant_repeat"/>
    <property type="match status" value="10"/>
</dbReference>
<accession>A0AA37WCX0</accession>
<feature type="region of interest" description="Disordered" evidence="2">
    <location>
        <begin position="4126"/>
        <end position="4200"/>
    </location>
</feature>
<dbReference type="InterPro" id="IPR016134">
    <property type="entry name" value="Dockerin_dom"/>
</dbReference>
<dbReference type="SUPFAM" id="SSF63446">
    <property type="entry name" value="Type I dockerin domain"/>
    <property type="match status" value="1"/>
</dbReference>
<feature type="region of interest" description="Disordered" evidence="2">
    <location>
        <begin position="3253"/>
        <end position="3306"/>
    </location>
</feature>
<dbReference type="NCBIfam" id="TIGR04183">
    <property type="entry name" value="Por_Secre_tail"/>
    <property type="match status" value="1"/>
</dbReference>
<feature type="region of interest" description="Disordered" evidence="2">
    <location>
        <begin position="2367"/>
        <end position="2413"/>
    </location>
</feature>
<evidence type="ECO:0000313" key="5">
    <source>
        <dbReference type="EMBL" id="GLR17171.1"/>
    </source>
</evidence>
<evidence type="ECO:0000313" key="6">
    <source>
        <dbReference type="Proteomes" id="UP001156666"/>
    </source>
</evidence>
<dbReference type="CDD" id="cd14252">
    <property type="entry name" value="Dockerin_like"/>
    <property type="match status" value="1"/>
</dbReference>
<feature type="region of interest" description="Disordered" evidence="2">
    <location>
        <begin position="5024"/>
        <end position="5069"/>
    </location>
</feature>
<proteinExistence type="predicted"/>
<feature type="region of interest" description="Disordered" evidence="2">
    <location>
        <begin position="4500"/>
        <end position="4558"/>
    </location>
</feature>
<feature type="compositionally biased region" description="Acidic residues" evidence="2">
    <location>
        <begin position="2171"/>
        <end position="2180"/>
    </location>
</feature>
<feature type="region of interest" description="Disordered" evidence="2">
    <location>
        <begin position="4690"/>
        <end position="4734"/>
    </location>
</feature>
<feature type="compositionally biased region" description="Acidic residues" evidence="2">
    <location>
        <begin position="4724"/>
        <end position="4733"/>
    </location>
</feature>
<dbReference type="InterPro" id="IPR026444">
    <property type="entry name" value="Secre_tail"/>
</dbReference>
<evidence type="ECO:0000256" key="1">
    <source>
        <dbReference type="ARBA" id="ARBA00022737"/>
    </source>
</evidence>
<feature type="compositionally biased region" description="Low complexity" evidence="2">
    <location>
        <begin position="2762"/>
        <end position="2777"/>
    </location>
</feature>
<feature type="domain" description="Dockerin" evidence="4">
    <location>
        <begin position="6155"/>
        <end position="6224"/>
    </location>
</feature>
<feature type="compositionally biased region" description="Low complexity" evidence="2">
    <location>
        <begin position="3802"/>
        <end position="3829"/>
    </location>
</feature>
<feature type="compositionally biased region" description="Acidic residues" evidence="2">
    <location>
        <begin position="3830"/>
        <end position="3842"/>
    </location>
</feature>
<dbReference type="PROSITE" id="PS51766">
    <property type="entry name" value="DOCKERIN"/>
    <property type="match status" value="1"/>
</dbReference>
<feature type="region of interest" description="Disordered" evidence="2">
    <location>
        <begin position="4315"/>
        <end position="4377"/>
    </location>
</feature>
<feature type="region of interest" description="Disordered" evidence="2">
    <location>
        <begin position="3601"/>
        <end position="3664"/>
    </location>
</feature>
<dbReference type="PROSITE" id="PS50825">
    <property type="entry name" value="HYR"/>
    <property type="match status" value="1"/>
</dbReference>
<feature type="region of interest" description="Disordered" evidence="2">
    <location>
        <begin position="2568"/>
        <end position="2610"/>
    </location>
</feature>
<feature type="region of interest" description="Disordered" evidence="2">
    <location>
        <begin position="3082"/>
        <end position="3135"/>
    </location>
</feature>
<keyword evidence="6" id="KW-1185">Reference proteome</keyword>
<protein>
    <recommendedName>
        <fullName evidence="7">Gliding motility-associated C-terminal domain-containing protein</fullName>
    </recommendedName>
</protein>
<evidence type="ECO:0000256" key="2">
    <source>
        <dbReference type="SAM" id="MobiDB-lite"/>
    </source>
</evidence>
<name>A0AA37WCX0_9BACT</name>
<evidence type="ECO:0000259" key="3">
    <source>
        <dbReference type="PROSITE" id="PS50825"/>
    </source>
</evidence>
<gene>
    <name evidence="5" type="ORF">GCM10007940_17860</name>
</gene>
<dbReference type="InterPro" id="IPR001434">
    <property type="entry name" value="OmcB-like_DUF11"/>
</dbReference>
<feature type="region of interest" description="Disordered" evidence="2">
    <location>
        <begin position="2728"/>
        <end position="2785"/>
    </location>
</feature>
<feature type="domain" description="HYR" evidence="3">
    <location>
        <begin position="5503"/>
        <end position="5596"/>
    </location>
</feature>
<dbReference type="EMBL" id="BSOH01000010">
    <property type="protein sequence ID" value="GLR17171.1"/>
    <property type="molecule type" value="Genomic_DNA"/>
</dbReference>
<evidence type="ECO:0008006" key="7">
    <source>
        <dbReference type="Google" id="ProtNLM"/>
    </source>
</evidence>
<dbReference type="InterPro" id="IPR018247">
    <property type="entry name" value="EF_Hand_1_Ca_BS"/>
</dbReference>
<organism evidence="5 6">
    <name type="scientific">Portibacter lacus</name>
    <dbReference type="NCBI Taxonomy" id="1099794"/>
    <lineage>
        <taxon>Bacteria</taxon>
        <taxon>Pseudomonadati</taxon>
        <taxon>Bacteroidota</taxon>
        <taxon>Saprospiria</taxon>
        <taxon>Saprospirales</taxon>
        <taxon>Haliscomenobacteraceae</taxon>
        <taxon>Portibacter</taxon>
    </lineage>
</organism>
<dbReference type="Proteomes" id="UP001156666">
    <property type="component" value="Unassembled WGS sequence"/>
</dbReference>
<feature type="compositionally biased region" description="Polar residues" evidence="2">
    <location>
        <begin position="3097"/>
        <end position="3109"/>
    </location>
</feature>
<keyword evidence="1" id="KW-0677">Repeat</keyword>
<evidence type="ECO:0000259" key="4">
    <source>
        <dbReference type="PROSITE" id="PS51766"/>
    </source>
</evidence>
<dbReference type="InterPro" id="IPR036439">
    <property type="entry name" value="Dockerin_dom_sf"/>
</dbReference>
<feature type="region of interest" description="Disordered" evidence="2">
    <location>
        <begin position="2166"/>
        <end position="2225"/>
    </location>
</feature>
<feature type="compositionally biased region" description="Low complexity" evidence="2">
    <location>
        <begin position="3960"/>
        <end position="3969"/>
    </location>
</feature>
<feature type="compositionally biased region" description="Acidic residues" evidence="2">
    <location>
        <begin position="4143"/>
        <end position="4156"/>
    </location>
</feature>
<feature type="compositionally biased region" description="Low complexity" evidence="2">
    <location>
        <begin position="3444"/>
        <end position="3471"/>
    </location>
</feature>
<dbReference type="InterPro" id="IPR051172">
    <property type="entry name" value="Chlamydia_OmcB"/>
</dbReference>
<dbReference type="Gene3D" id="1.10.1330.10">
    <property type="entry name" value="Dockerin domain"/>
    <property type="match status" value="1"/>
</dbReference>
<feature type="region of interest" description="Disordered" evidence="2">
    <location>
        <begin position="3420"/>
        <end position="3485"/>
    </location>
</feature>
<dbReference type="InterPro" id="IPR003410">
    <property type="entry name" value="HYR_dom"/>
</dbReference>
<feature type="compositionally biased region" description="Acidic residues" evidence="2">
    <location>
        <begin position="3472"/>
        <end position="3484"/>
    </location>
</feature>
<feature type="compositionally biased region" description="Acidic residues" evidence="2">
    <location>
        <begin position="3124"/>
        <end position="3135"/>
    </location>
</feature>
<feature type="compositionally biased region" description="Low complexity" evidence="2">
    <location>
        <begin position="3602"/>
        <end position="3611"/>
    </location>
</feature>
<dbReference type="GO" id="GO:0000272">
    <property type="term" value="P:polysaccharide catabolic process"/>
    <property type="evidence" value="ECO:0007669"/>
    <property type="project" value="InterPro"/>
</dbReference>
<feature type="compositionally biased region" description="Acidic residues" evidence="2">
    <location>
        <begin position="4500"/>
        <end position="4520"/>
    </location>
</feature>
<feature type="compositionally biased region" description="Gly residues" evidence="2">
    <location>
        <begin position="2201"/>
        <end position="2211"/>
    </location>
</feature>
<feature type="region of interest" description="Disordered" evidence="2">
    <location>
        <begin position="2904"/>
        <end position="2963"/>
    </location>
</feature>
<feature type="compositionally biased region" description="Acidic residues" evidence="2">
    <location>
        <begin position="5037"/>
        <end position="5053"/>
    </location>
</feature>
<feature type="region of interest" description="Disordered" evidence="2">
    <location>
        <begin position="3959"/>
        <end position="4020"/>
    </location>
</feature>
<feature type="compositionally biased region" description="Acidic residues" evidence="2">
    <location>
        <begin position="3082"/>
        <end position="3096"/>
    </location>
</feature>
<dbReference type="Pfam" id="PF01345">
    <property type="entry name" value="DUF11"/>
    <property type="match status" value="13"/>
</dbReference>
<dbReference type="PANTHER" id="PTHR34819">
    <property type="entry name" value="LARGE CYSTEINE-RICH PERIPLASMIC PROTEIN OMCB"/>
    <property type="match status" value="1"/>
</dbReference>
<sequence length="6517" mass="688986">MANFILRTSLTPQGQNSNLLDSGLNPSSKNSTNSVLKQFCMKLTLFTILILSSFSLNAQCPVIQFQDLRGVIGFPQFDNTSQCGDADTLSLLVFTDSPGEILGFNLKLDLVDGLNYAGISETYYGGNTTISYGGGSPTCPEFSLGGVTDPDDVFIASIGLVPDCNLDLNDLYYVGVEYEYTFMDTSGNIIECEGTFQIEQELNSALKRPELNMNTVSPVTRNITSLGQPYCQTMVVSQDGLQASLNEMTFEVTNFPTIDPNVSIVSISANAIDLPFTANSDSSVIAVVDGSYFIGNTSPNPTDDKFNTGEKITFSVCYQSDLCPEQSIFNPVYEASYGCGGDVCNSTSQVGTVRVQPTGAADPIASASFTGPLQICGNAGTITLSVTNPGDPGLENTYTDLSVGYETCERTNLGIGEVRIGATVLSDSDYSWIGDDLKINFDSLAEIPGSGLTDADGDGYFDDLEGGATVNLEIDMIITCGINEVDATSLECPTINCPFATFFVEAKANCGNTFSRFPSVEPFNLNYGPTGVLNDNEVNIGTTANPIQGYDFGQHGTPSNNSTPLPPATIDYVFCYDFGSENIDPCPTGADYSLKLTFSGTPRIVQDYEVVPGSMAYSVDNGADISIPDGNATFMTPDPATPGIRMLTIDGGAVNNTVCYKMQLQLDTAYCSPRQFVAVSQQVVEYCSDCDCEIVKACKNTQFVSDPQYFDCVCLVGHEIEVTRKNLGFTDHTMTTRVDRQVLLDNCPADLTNFGPGDTMAVAVKYDIKDLDAITNMNMWLFSARVESTSGLLNTAELPLTPDRRAGGIVKWEVIKAGQSPVEFSFGDFASCDSRTGNTYSTNDERDGNEIEYGFAALSDRGVQDLTTDYDVNTIYPGNSSLDGYDNTINAYLYVRNAQQSNECGTTTNSSGGNCLQEFFDSFNFAVGDTIKVYHEYPMKRNPYRAAAIAAGENPGINNSMRLRFNMTMYNYDEFGNANYCYTTLASSCNSYPIVNVAEYGGVTAITELDLDNCGGSAKHTFSIANPAPTGWYQCEFRPIANIDDVDAPMFGPFAYCSNAMVEDYDGNIIPLEVDSTINAYCTTVASVTGQICATEDAGIGDGKVIFDLSSQGVRPLGVGLMNDDSLVMSYDLCALCPNPFEIDYELIYDWSDICDAPRDPAGYRCNTGGVNGVYSYCDQLGISGNYYSALNLDTLQYHLDESSVDFIVNDNRVDDAGMSSANQGPELIASGGPGTAVEYQEILLCNADAALTQSSVSGSVTVPNSVKFVGAYRDASNASPLPTTLVADDGTYKTYSIATDATSLAPGECETVFIGTTLLFCPELPAPPPQICVSAVSGCADPDVTTALAGSGTCGSAEDCYAYIAGEADLQTEWYNTPENTDLCQTDTFYIRVKNTKQLALLNLETVVNIPPGITIVPGSWEAAYPGGSVGLMGTFGTWNPITPQPNASGTAYTFVDDDYSADIVNTGLPGVFAQLDSNNVSFRFVAVTECDEFISGSKFTTETTASDPCGPNRLESGVVDSPPMIISGADPRQSAQILTTAQPKNSYCIDGPSTFGLTALNIGENPTASEVQTCITIPMSSLTYEANSISFTNPSYTPTTITEEVSGNDVIVCFDSPPLNPGQKFSVQFMATQPQTAECGVILLGMDVKSFQPAVQCESIPEMSCGVYIQNSINPSLVLEMGPPLQTVDVRLNRQCNAGTDPENMCYEIDLVNPGEMNYTGDITIGIHDDVLADGVYDNIVDEELASFVHSNVSVDAGAMTTITMCLDVPAAQACPILLRQTFATACACDEAITPFNNIPPAFLDTIENVVLCAGDPFTTEICGDYTFTLEPAEGGVITENGSTLSVTLNSGFGIDEAVVLIATENIGDCKSEASVDLFSTGDYMPADLAFQVCEGECIDPDLMIPDNIAEGSTITITQAGTATMGADLNMSNPEICGLVPNMTDTYTVTITSSPTCSYEFDFTVEVLPILALNITEEEVCNHPLFGGTIEAETGFDNYQFFFVLPNGTEVLKSAGSSNTYNTDVEGDYVIKATSAANLCPAVGYASISSDFCVDLALKKEVVSISPGPTPTTGGTVQYRIRVYNQGGVDMMDVDITDYVPVGLTNNDGNWNPGGLSNGPVTYNAPIAVAAGDSADVFITLTVNEGANFENTINIAEISGMTNTSGEDVSLDDIDSTPDGDPLNDAGGNPNSGSDNVVGGDGTNGGGSLGDSDPLTDEDDHDPATLDVFDLALTKTVDPASVPPSGMFTLGDTINFFVTVINQGSIDATDVVITDLIPCGMEFFDENLSTNVGAGWGTATLNLDASSGYQTQTTIASIPAGTSVQVPIKMVLALPTGGLGHTLCGVGMDSYLNYSYIESALDGDGMPVSDIDSDPGSFTPEEEATTPNESGDNDITSTGNGQPGSQDDSDPANIEIFDLALSKILNPDNGPYQYNDVATFEICVTNQGNVPSDDLQIVDYIPSGYAFAPSNDPKWTDNGDGTATYDADPSDFAGNTTPGQIGFLEQVCVNIELIVQPSSGDPLAYVNTAEIAGANTVIDPDGPLFPGPPVSTPVTADNDGAFDTDMTNDAGGALGTGSDAMTSDTDDPAIQGDGTGAPGDTDPATDSDDADIAAIDIVDFALKKTIASPEAPYAYGDTITFEITVYNQGTVTGENIEITDYSPIGLEYIANPLVNPNWSGSDASHMTVIDGPLVSGDSTSVFVKMIVNNLGNSQIEYTNVAEISDVDDTDGNSIRLDDVDSTPNTDPFDDAGGAVNTDSDNAIDGNGTGANGDTDPLTDEDDNDPAFVQIFDLALTKEIVGGPYSIGDLVEYQVTTINQGNTPVANVVLSDYVPSGLAFTAGENMGWAFVGTNPTGITINTTITDTIYPGDEYETSLFLRVQVGDGSVEAYTNVAEITSFEDINGNSSTDDPTIVDSDSTPDDDPTNDAGGNPDSDSDDSVNGDGTGMPGDDVAGTDEDDADPAKLSIADLALIKTTAETGPFSYGDTITFDISVVNQGNVVASNVEVTDYIPSGFEYALSNNPTWSYDGTNATTIITGPVITGDSIVVSIDLVIVPSATPADAYTNEAEISEAFEEDGLTPFDDVDSEADNDNTNDAGGSPMTDSDNALDGTGTNGMGVPDDADGATDEDDADPEMIEIVDVAQTKMIASAGPFMYGDSIEFTITTYNQGNVPLTNIVISDYIPDGFTLSGTSEGAGWAVSANGAEFIITDILLPGEEIETPILLILGMTTGSNNAYTNVSEVSMMTDTLGMDVSGDDVDSDINNDPTDNGGGEPNTDSDDAIDGDGTGMPGDTTALTDEDNSDPAFVEILDLAVIMENSDDVISMYGDSITFPITLTNQGNVASDSPEVTVMVPDGFAFDGMANPDWIDNGDGTVTYAYPDTLAPGDLEMFDLVLIAQPATGDGAWTPVVAITADNPISETPGLTDIDSDIDGDPSNDAGGNPTPDTGDGPIVGSDDSLTGDGSGNPDDTDPATDSDASDPEFVRIMDVAQTKMVIGAGPYVYGDTIPFLITTYNQGNIALVNTEISDYVPLGFTYAGDINTGWTGVDGPGDQTITYTIPDTIIGGTSVEDTVMLILTMTTGGLDNYTNTSEVSFAQDTLGNDTDGNGPNGGLDDVDSDINNDPTDNGGGEPNTGSDDAIDGDGTGMPGDTTALTDEDNSDPAFVEILDLAVIMENSDDVISMYGDSITFPITLTNQGNVASDSPEVTVMVPDGFVFYSGGNPDWIDNGDGTVTYAYPDTLAPGDLEMFDLILFAQPATGDGAWTPVVAITADNPISETPGLTDIDSDIDGDPSNDAGGNPTPDTGDGPIVGSDDSLTGDGSGNPDDTDPATDSDASDPEFVRIMDVAQTKMVIGAGPYVYGDTIPFLITTYNQGNIALVNTEISDYVPLGFTYAGDINTGWTGVDGPGDQTITYTIPDTIIGGTSVEDTVMLILTMTTGGLDNYTNTSEVSFAQDTLGNDTDGNGPNGGLDDVDSDINNDPTDNGGGEPNTDSDDAIDGDGTGMPGDTTALTDEDNSDPAFIEVFDLALILGASEDTLTMYNQTVTFPVTIANQGNVASESPEITVMVPDGFAFDGMTNPDWEDNGDGTVTYVYPDTLAPGDSEMFDLILTSQPASGPDAWTPIGEITSDNPISDTPDITDIDSTPDDTFDNDAGGAADPDSEDGNFPGSDDILDGDGTGMIGDTDAAGDEDDNDPELVNIFDLALTKKTMMTTGNSFGDTIQFMIKVYNQGNIPATNVEITDFMPDGFDYVTSNDTTGWSFDPGLMTATIQLANDTIQPGDSLTVNYYVTIMMSNMGDAFQNQAEISAAEDDNGNSTDDGSLVDADSTPDDDNTNDPGGNPGTDSDDSIDGDGTNGGGSPGDTNADTDEDDSDPALIQVIDVAIQKTIVDGQAPYSYGTPVNFLVKVINQGNEPLHNVEVTDYIPVGYTYDVASDAAGWAYDSISSVATTVIPGPMNQWDSTEIIITLIPERMIPSNDPEAWTNVAEVSEMFDGEGMDISGDDIDSNADDDPDNDPGGAAGTDSDDSLSGDGNNGGGAPGDTDANSDEDDSDPALLPIFDLALTKQLVYPDSIYAFGDEMEFFITLDNQGNIPATNILVTEYVPGALTEVGATNDPTWMFGGATATYLYEDTLQAGSSDTIYLNMVFQIGSSIEDYVNYAEISEAADTMGNNTTDNPDVLYDIDSTPDDIADNDAGGNPDTDSDDAVDGDGSGMFGDELAETDEDDHDPVQLGYVDMALVKTLVTTGPVQVGQDVTFNIEVINQGTFPMVAVEVVDYIPAGFELSAANGGAWTEDVDGNARMTLAGPIGFEESDTVQIILTVLPNANADNMVNVGELSEFFFEFGDEATDHDIDSQADTIPDNDAGGMVYTDSDDAVDGDGTGIPGDDVAATDEDDADPAVPEVLDLSLVKTVAEGTAPVRPGDLVTFNIEVCNQGNVPVEGVTIYDTIPSGLAKDPSVMDGWTLVSENTYAYVITERLLRDSCITIQIELEVQPESVVADMINVAEIAQVLDTLGNDVSDQDIDSTPNDDNGEAEDTYGTDDDDATDGSVHNGEDSDDADPAAPPVFDLAIRKINTVAGSSNIGDIVPFNITVFNQGNVPATQIVVTDYVPDGLGLASVPENADWALVGGQYEYLITDTIYGGQDTTIQIFLEVLPNAVPMNVVNMTEISSALDTSGVDVSLNDYDSNGDSDNGNDVGNELYDFDNDNVTDEFGIDQNGATGMDEDDHDQAWVLICDAILCTGDINISLDEMCMAELTPSMLLNGPVFPDHVYDIEIVGPNGVVKEGNIFGSEDVGKMFEVSIINPLCGENSCWGKVLVENKFPPVIECKSDTISCGELLVLDPPTVINNCGEVTLKLIDRTTVDVACEDPNLQLIITETWVASDPSGVRTDTCTQTLSVEKFDITEVVGPSVTDTLLSCSVGTMPSPETIGVPTLNGIALYPDNFAECGIFVDFEDEFFSFGNDCSSGVQRTWTVNNWICGTDNSVTFTQLITFIDTTGPVLSNVPSDITVSTSGFTCEAQVAIPAITTVDECNPEGIRVDIQYEGGFVQDQNGVTVGLSAGTSTVTYVVYDVCGNTSTASYNVTVQDLEQPVTICDAFTTVSLNSEGKASLSATKLDNGSMDECGPVTLEISRMDDELGFLEAVDFSCADIGTENIMVALRVTDVSGNSNTCMAQVEIQDKVPPVLISGLPDITISCTFPFSEDNLSVFGTIVNDADSINAIVIDDPAVQFSGPAQDGLILDNCSTAAMSEVMSGDLNSCGSGTMIRTITATSPNGETTSLTQRITLVNPTPFVESDITWPIDITVNQCNGDGLDPLNLPEGQGYPIYAEDNCDMVSSTYEDRVLSNTPNGGGCLVIERTWYVSDWCQKVNNQYVIFEDVQLITINNNVAPVITSTCEDIRVESLDGACGGAQVSLTASATDDCVTAENLIWTWTVDLDSDGTIDSTGTGNDASAVYPVGTHKVNFIVGDGCGNLAGCSYTFEVDNVKAPSPKCFQGLSASLTPMDTTGDNIADTEMLMLTPDYIDAGSDHPCGYDLQLSFSADVNDTLRIFGCDDLGQQGIQLWVTDQNGNQDFCATFIIVEDNNDVDLCPSVSELVDITGALFTEEDVEISEVEVYLDGSDLMNVSDETGNYNFSDMPKGGSYEVMPEKNTDHSNGVTTLDLIMIQKHILGITEIESPYKLLAADINNNGKITGSDLLELRKLILGIYDEFPNNTSWRFVDGEHSFIDSSDPWAQAIPETTTIDVLNKDTKVDFYGLKVGDINGSVEMSGLPLHAEVRSTEAPFVLSYEDRMLKAGELVNVPVYADSIHNIIGYQFTLNVDARLATIGEVTGIGTNVSGLNFGQRYADKGILTSSWDNSAGQDVDGTSPIFMVSVIAHEPVRLSEILSLSSDVTKAEAYSSKGELMDVELELRGDAAIVGLPELFQNQPNPWAKSTIISFSLPEAARASIRIYDVAGKLVKEHTADYKAGLHKYEVIEEEFSSRGVYYYELLTNDYKLSKKMVLIK</sequence>
<dbReference type="InterPro" id="IPR047589">
    <property type="entry name" value="DUF11_rpt"/>
</dbReference>
<comment type="caution">
    <text evidence="5">The sequence shown here is derived from an EMBL/GenBank/DDBJ whole genome shotgun (WGS) entry which is preliminary data.</text>
</comment>
<dbReference type="PANTHER" id="PTHR34819:SF3">
    <property type="entry name" value="CELL SURFACE PROTEIN"/>
    <property type="match status" value="1"/>
</dbReference>
<feature type="compositionally biased region" description="Low complexity" evidence="2">
    <location>
        <begin position="2909"/>
        <end position="2920"/>
    </location>
</feature>
<reference evidence="5" key="2">
    <citation type="submission" date="2023-01" db="EMBL/GenBank/DDBJ databases">
        <title>Draft genome sequence of Portibacter lacus strain NBRC 108769.</title>
        <authorList>
            <person name="Sun Q."/>
            <person name="Mori K."/>
        </authorList>
    </citation>
    <scope>NUCLEOTIDE SEQUENCE</scope>
    <source>
        <strain evidence="5">NBRC 108769</strain>
    </source>
</reference>